<evidence type="ECO:0000313" key="2">
    <source>
        <dbReference type="Proteomes" id="UP001172102"/>
    </source>
</evidence>
<evidence type="ECO:0000313" key="1">
    <source>
        <dbReference type="EMBL" id="KAK0731963.1"/>
    </source>
</evidence>
<gene>
    <name evidence="1" type="ORF">B0H67DRAFT_655097</name>
</gene>
<protein>
    <recommendedName>
        <fullName evidence="3">Heterokaryon incompatibility domain-containing protein</fullName>
    </recommendedName>
</protein>
<accession>A0AA40BDG6</accession>
<reference evidence="1" key="1">
    <citation type="submission" date="2023-06" db="EMBL/GenBank/DDBJ databases">
        <title>Genome-scale phylogeny and comparative genomics of the fungal order Sordariales.</title>
        <authorList>
            <consortium name="Lawrence Berkeley National Laboratory"/>
            <person name="Hensen N."/>
            <person name="Bonometti L."/>
            <person name="Westerberg I."/>
            <person name="Brannstrom I.O."/>
            <person name="Guillou S."/>
            <person name="Cros-Aarteil S."/>
            <person name="Calhoun S."/>
            <person name="Haridas S."/>
            <person name="Kuo A."/>
            <person name="Mondo S."/>
            <person name="Pangilinan J."/>
            <person name="Riley R."/>
            <person name="Labutti K."/>
            <person name="Andreopoulos B."/>
            <person name="Lipzen A."/>
            <person name="Chen C."/>
            <person name="Yanf M."/>
            <person name="Daum C."/>
            <person name="Ng V."/>
            <person name="Clum A."/>
            <person name="Steindorff A."/>
            <person name="Ohm R."/>
            <person name="Martin F."/>
            <person name="Silar P."/>
            <person name="Natvig D."/>
            <person name="Lalanne C."/>
            <person name="Gautier V."/>
            <person name="Ament-Velasquez S.L."/>
            <person name="Kruys A."/>
            <person name="Hutchinson M.I."/>
            <person name="Powell A.J."/>
            <person name="Barry K."/>
            <person name="Miller A.N."/>
            <person name="Grigoriev I.V."/>
            <person name="Debuchy R."/>
            <person name="Gladieux P."/>
            <person name="Thoren M.H."/>
            <person name="Johannesson H."/>
        </authorList>
    </citation>
    <scope>NUCLEOTIDE SEQUENCE</scope>
    <source>
        <strain evidence="1">SMH4607-1</strain>
    </source>
</reference>
<comment type="caution">
    <text evidence="1">The sequence shown here is derived from an EMBL/GenBank/DDBJ whole genome shotgun (WGS) entry which is preliminary data.</text>
</comment>
<organism evidence="1 2">
    <name type="scientific">Lasiosphaeris hirsuta</name>
    <dbReference type="NCBI Taxonomy" id="260670"/>
    <lineage>
        <taxon>Eukaryota</taxon>
        <taxon>Fungi</taxon>
        <taxon>Dikarya</taxon>
        <taxon>Ascomycota</taxon>
        <taxon>Pezizomycotina</taxon>
        <taxon>Sordariomycetes</taxon>
        <taxon>Sordariomycetidae</taxon>
        <taxon>Sordariales</taxon>
        <taxon>Lasiosphaeriaceae</taxon>
        <taxon>Lasiosphaeris</taxon>
    </lineage>
</organism>
<dbReference type="AlphaFoldDB" id="A0AA40BDG6"/>
<keyword evidence="2" id="KW-1185">Reference proteome</keyword>
<dbReference type="PANTHER" id="PTHR24148">
    <property type="entry name" value="ANKYRIN REPEAT DOMAIN-CONTAINING PROTEIN 39 HOMOLOG-RELATED"/>
    <property type="match status" value="1"/>
</dbReference>
<evidence type="ECO:0008006" key="3">
    <source>
        <dbReference type="Google" id="ProtNLM"/>
    </source>
</evidence>
<dbReference type="EMBL" id="JAUKUA010000001">
    <property type="protein sequence ID" value="KAK0731963.1"/>
    <property type="molecule type" value="Genomic_DNA"/>
</dbReference>
<proteinExistence type="predicted"/>
<dbReference type="Proteomes" id="UP001172102">
    <property type="component" value="Unassembled WGS sequence"/>
</dbReference>
<name>A0AA40BDG6_9PEZI</name>
<dbReference type="PANTHER" id="PTHR24148:SF78">
    <property type="entry name" value="HETEROKARYON INCOMPATIBILITY DOMAIN-CONTAINING PROTEIN"/>
    <property type="match status" value="1"/>
</dbReference>
<dbReference type="InterPro" id="IPR052895">
    <property type="entry name" value="HetReg/Transcr_Mod"/>
</dbReference>
<sequence length="181" mass="20498">MTDSSRGLEKLRVAASRRSEVGLDAKKASSMIRSLLGPSWFRRVWVLQEVAPARYVVMVSRSMETDGYGFCVELEAALDLARPPLLDSDSENAARSAVYLIKEASLRPKRATSREDRFCLDACPLRELLDLYEDRKATDRRDKLYALIGISSDLVIPPYLLPDYNKAWPELFQQLFIPIVG</sequence>